<evidence type="ECO:0000256" key="9">
    <source>
        <dbReference type="SAM" id="Phobius"/>
    </source>
</evidence>
<comment type="similarity">
    <text evidence="3">Belongs to the OST3/OST6 family.</text>
</comment>
<proteinExistence type="inferred from homology"/>
<dbReference type="Gene3D" id="3.40.30.10">
    <property type="entry name" value="Glutaredoxin"/>
    <property type="match status" value="1"/>
</dbReference>
<evidence type="ECO:0000256" key="2">
    <source>
        <dbReference type="ARBA" id="ARBA00004477"/>
    </source>
</evidence>
<evidence type="ECO:0000256" key="10">
    <source>
        <dbReference type="SAM" id="SignalP"/>
    </source>
</evidence>
<feature type="chain" id="PRO_5009235979" evidence="10">
    <location>
        <begin position="21"/>
        <end position="348"/>
    </location>
</feature>
<keyword evidence="5 10" id="KW-0732">Signal</keyword>
<keyword evidence="4 9" id="KW-0812">Transmembrane</keyword>
<dbReference type="Pfam" id="PF04756">
    <property type="entry name" value="OST3_OST6"/>
    <property type="match status" value="1"/>
</dbReference>
<evidence type="ECO:0000256" key="5">
    <source>
        <dbReference type="ARBA" id="ARBA00022729"/>
    </source>
</evidence>
<organism evidence="11 12">
    <name type="scientific">Lachancea dasiensis</name>
    <dbReference type="NCBI Taxonomy" id="1072105"/>
    <lineage>
        <taxon>Eukaryota</taxon>
        <taxon>Fungi</taxon>
        <taxon>Dikarya</taxon>
        <taxon>Ascomycota</taxon>
        <taxon>Saccharomycotina</taxon>
        <taxon>Saccharomycetes</taxon>
        <taxon>Saccharomycetales</taxon>
        <taxon>Saccharomycetaceae</taxon>
        <taxon>Lachancea</taxon>
    </lineage>
</organism>
<keyword evidence="6" id="KW-0256">Endoplasmic reticulum</keyword>
<evidence type="ECO:0000256" key="1">
    <source>
        <dbReference type="ARBA" id="ARBA00002791"/>
    </source>
</evidence>
<feature type="transmembrane region" description="Helical" evidence="9">
    <location>
        <begin position="179"/>
        <end position="199"/>
    </location>
</feature>
<name>A0A1G4JDK7_9SACH</name>
<dbReference type="GO" id="GO:0004579">
    <property type="term" value="F:dolichyl-diphosphooligosaccharide-protein glycotransferase activity"/>
    <property type="evidence" value="ECO:0007669"/>
    <property type="project" value="EnsemblFungi"/>
</dbReference>
<gene>
    <name evidence="11" type="ORF">LADA_0E09098G</name>
</gene>
<evidence type="ECO:0000256" key="3">
    <source>
        <dbReference type="ARBA" id="ARBA00009561"/>
    </source>
</evidence>
<keyword evidence="8 9" id="KW-0472">Membrane</keyword>
<dbReference type="GO" id="GO:0035269">
    <property type="term" value="P:protein O-linked glycosylation via mannose"/>
    <property type="evidence" value="ECO:0007669"/>
    <property type="project" value="EnsemblFungi"/>
</dbReference>
<dbReference type="PANTHER" id="PTHR12692">
    <property type="entry name" value="DOLICHYL-DIPHOSPHOOLIGOSACCHARIDE--PROTEIN GLYCOSYLTRANSFERASE-RELATED"/>
    <property type="match status" value="1"/>
</dbReference>
<keyword evidence="7 9" id="KW-1133">Transmembrane helix</keyword>
<dbReference type="GO" id="GO:0008250">
    <property type="term" value="C:oligosaccharyltransferase complex"/>
    <property type="evidence" value="ECO:0007669"/>
    <property type="project" value="EnsemblFungi"/>
</dbReference>
<dbReference type="PANTHER" id="PTHR12692:SF0">
    <property type="entry name" value="GH11935P"/>
    <property type="match status" value="1"/>
</dbReference>
<dbReference type="STRING" id="1266660.A0A1G4JDK7"/>
<dbReference type="GO" id="GO:0015035">
    <property type="term" value="F:protein-disulfide reductase activity"/>
    <property type="evidence" value="ECO:0007669"/>
    <property type="project" value="EnsemblFungi"/>
</dbReference>
<dbReference type="EMBL" id="LT598455">
    <property type="protein sequence ID" value="SCU88255.1"/>
    <property type="molecule type" value="Genomic_DNA"/>
</dbReference>
<feature type="transmembrane region" description="Helical" evidence="9">
    <location>
        <begin position="307"/>
        <end position="333"/>
    </location>
</feature>
<sequence>MKLTQLTSLLVFLYLSLTSALSNGLLAKEVAKNKGTITLTNSNYERILGGQREAYMVVLLTSTNPSIGCSLCMELEPEFATISDSWYKDHPSGLSADGEHALFFAKADFEPKTNNEVFMNFKVNNVPRVLFLSPDQDIGTFNQINLPSEGGITRMAAIVHTLKDAIGISDFEIYQPINWGSVSITAMATFLVALLVRQYKPIAIKMLTSKTVWGLGTVAIIVLWNAGYMFNSIRGSQFAGMTQDGSAVVYFLEGQQQNQFGVETQIISVIYGILASSTVALIAFVPYAKKFYSHDKAGRPSPSKASLIELALTVSFLVALYVVYSALTAVFGLKSSGYPFKLFRFPSI</sequence>
<evidence type="ECO:0000256" key="4">
    <source>
        <dbReference type="ARBA" id="ARBA00022692"/>
    </source>
</evidence>
<evidence type="ECO:0000313" key="11">
    <source>
        <dbReference type="EMBL" id="SCU88255.1"/>
    </source>
</evidence>
<keyword evidence="12" id="KW-1185">Reference proteome</keyword>
<evidence type="ECO:0000256" key="7">
    <source>
        <dbReference type="ARBA" id="ARBA00022989"/>
    </source>
</evidence>
<dbReference type="OrthoDB" id="67566at2759"/>
<comment type="subcellular location">
    <subcellularLocation>
        <location evidence="2">Endoplasmic reticulum membrane</location>
        <topology evidence="2">Multi-pass membrane protein</topology>
    </subcellularLocation>
</comment>
<feature type="transmembrane region" description="Helical" evidence="9">
    <location>
        <begin position="211"/>
        <end position="230"/>
    </location>
</feature>
<dbReference type="Proteomes" id="UP000190274">
    <property type="component" value="Chromosome E"/>
</dbReference>
<protein>
    <submittedName>
        <fullName evidence="11">LADA_0E09098g1_1</fullName>
    </submittedName>
</protein>
<feature type="transmembrane region" description="Helical" evidence="9">
    <location>
        <begin position="266"/>
        <end position="287"/>
    </location>
</feature>
<reference evidence="12" key="1">
    <citation type="submission" date="2016-03" db="EMBL/GenBank/DDBJ databases">
        <authorList>
            <person name="Devillers H."/>
        </authorList>
    </citation>
    <scope>NUCLEOTIDE SEQUENCE [LARGE SCALE GENOMIC DNA]</scope>
</reference>
<evidence type="ECO:0000256" key="6">
    <source>
        <dbReference type="ARBA" id="ARBA00022824"/>
    </source>
</evidence>
<comment type="function">
    <text evidence="1">Subunit of the oligosaccharyl transferase (OST) complex that catalyzes the initial transfer of a defined glycan (Glc(3)Man(9)GlcNAc(2) in eukaryotes) from the lipid carrier dolichol-pyrophosphate to an asparagine residue within an Asn-X-Ser/Thr consensus motif in nascent polypeptide chains, the first step in protein N-glycosylation. N-glycosylation occurs cotranslationally and the complex associates with the Sec61 complex at the channel-forming translocon complex that mediates protein translocation across the endoplasmic reticulum (ER). All subunits are required for a maximal enzyme activity.</text>
</comment>
<dbReference type="GO" id="GO:0018279">
    <property type="term" value="P:protein N-linked glycosylation via asparagine"/>
    <property type="evidence" value="ECO:0007669"/>
    <property type="project" value="TreeGrafter"/>
</dbReference>
<dbReference type="InterPro" id="IPR021149">
    <property type="entry name" value="OligosaccharylTrfase_OST3/OST6"/>
</dbReference>
<accession>A0A1G4JDK7</accession>
<dbReference type="AlphaFoldDB" id="A0A1G4JDK7"/>
<evidence type="ECO:0000256" key="8">
    <source>
        <dbReference type="ARBA" id="ARBA00023136"/>
    </source>
</evidence>
<feature type="signal peptide" evidence="10">
    <location>
        <begin position="1"/>
        <end position="20"/>
    </location>
</feature>
<evidence type="ECO:0000313" key="12">
    <source>
        <dbReference type="Proteomes" id="UP000190274"/>
    </source>
</evidence>